<reference evidence="2" key="2">
    <citation type="submission" date="2025-08" db="UniProtKB">
        <authorList>
            <consortium name="RefSeq"/>
        </authorList>
    </citation>
    <scope>IDENTIFICATION</scope>
    <source>
        <strain evidence="2">S238N-H82</strain>
        <tissue evidence="2">Testes</tissue>
    </source>
</reference>
<dbReference type="Proteomes" id="UP000001554">
    <property type="component" value="Chromosome 7"/>
</dbReference>
<dbReference type="RefSeq" id="XP_035682447.1">
    <property type="nucleotide sequence ID" value="XM_035826554.1"/>
</dbReference>
<accession>A0A9J7LGK5</accession>
<proteinExistence type="predicted"/>
<organism evidence="1 2">
    <name type="scientific">Branchiostoma floridae</name>
    <name type="common">Florida lancelet</name>
    <name type="synonym">Amphioxus</name>
    <dbReference type="NCBI Taxonomy" id="7739"/>
    <lineage>
        <taxon>Eukaryota</taxon>
        <taxon>Metazoa</taxon>
        <taxon>Chordata</taxon>
        <taxon>Cephalochordata</taxon>
        <taxon>Leptocardii</taxon>
        <taxon>Amphioxiformes</taxon>
        <taxon>Branchiostomatidae</taxon>
        <taxon>Branchiostoma</taxon>
    </lineage>
</organism>
<evidence type="ECO:0000313" key="1">
    <source>
        <dbReference type="Proteomes" id="UP000001554"/>
    </source>
</evidence>
<dbReference type="GeneID" id="118419898"/>
<dbReference type="AlphaFoldDB" id="A0A9J7LGK5"/>
<keyword evidence="1" id="KW-1185">Reference proteome</keyword>
<name>A0A9J7LGK5_BRAFL</name>
<evidence type="ECO:0000313" key="2">
    <source>
        <dbReference type="RefSeq" id="XP_035682447.1"/>
    </source>
</evidence>
<protein>
    <submittedName>
        <fullName evidence="2">Uncharacterized protein LOC118419898</fullName>
    </submittedName>
</protein>
<gene>
    <name evidence="2" type="primary">LOC118419898</name>
</gene>
<reference evidence="1" key="1">
    <citation type="journal article" date="2020" name="Nat. Ecol. Evol.">
        <title>Deeply conserved synteny resolves early events in vertebrate evolution.</title>
        <authorList>
            <person name="Simakov O."/>
            <person name="Marletaz F."/>
            <person name="Yue J.X."/>
            <person name="O'Connell B."/>
            <person name="Jenkins J."/>
            <person name="Brandt A."/>
            <person name="Calef R."/>
            <person name="Tung C.H."/>
            <person name="Huang T.K."/>
            <person name="Schmutz J."/>
            <person name="Satoh N."/>
            <person name="Yu J.K."/>
            <person name="Putnam N.H."/>
            <person name="Green R.E."/>
            <person name="Rokhsar D.S."/>
        </authorList>
    </citation>
    <scope>NUCLEOTIDE SEQUENCE [LARGE SCALE GENOMIC DNA]</scope>
    <source>
        <strain evidence="1">S238N-H82</strain>
    </source>
</reference>
<sequence>MLCNWLSYCKTAEDIGVDTTMGDYFWNSFRSLLGMRHEPQDSDDEAPLPDHYMDETLQRTEMVLQEVDRVTDQMYTFECKKRQLIQVQVQRLDAPQAGTSST</sequence>
<dbReference type="KEGG" id="bfo:118419898"/>
<dbReference type="OMA" id="MFKFECK"/>